<evidence type="ECO:0000256" key="5">
    <source>
        <dbReference type="SAM" id="Phobius"/>
    </source>
</evidence>
<comment type="caution">
    <text evidence="6">The sequence shown here is derived from an EMBL/GenBank/DDBJ whole genome shotgun (WGS) entry which is preliminary data.</text>
</comment>
<dbReference type="InterPro" id="IPR007305">
    <property type="entry name" value="Vesicle_transpt_Got1/SFT2"/>
</dbReference>
<protein>
    <submittedName>
        <fullName evidence="6">Uncharacterized protein</fullName>
    </submittedName>
</protein>
<comment type="subcellular location">
    <subcellularLocation>
        <location evidence="1">Membrane</location>
        <topology evidence="1">Multi-pass membrane protein</topology>
    </subcellularLocation>
</comment>
<evidence type="ECO:0000313" key="6">
    <source>
        <dbReference type="EMBL" id="KAL0107185.1"/>
    </source>
</evidence>
<keyword evidence="3 5" id="KW-1133">Transmembrane helix</keyword>
<evidence type="ECO:0000256" key="2">
    <source>
        <dbReference type="ARBA" id="ARBA00022692"/>
    </source>
</evidence>
<accession>A0AAW2EWI8</accession>
<feature type="transmembrane region" description="Helical" evidence="5">
    <location>
        <begin position="65"/>
        <end position="83"/>
    </location>
</feature>
<evidence type="ECO:0000313" key="7">
    <source>
        <dbReference type="Proteomes" id="UP001430953"/>
    </source>
</evidence>
<evidence type="ECO:0000256" key="3">
    <source>
        <dbReference type="ARBA" id="ARBA00022989"/>
    </source>
</evidence>
<dbReference type="GO" id="GO:0016192">
    <property type="term" value="P:vesicle-mediated transport"/>
    <property type="evidence" value="ECO:0007669"/>
    <property type="project" value="InterPro"/>
</dbReference>
<keyword evidence="7" id="KW-1185">Reference proteome</keyword>
<evidence type="ECO:0000256" key="4">
    <source>
        <dbReference type="ARBA" id="ARBA00023136"/>
    </source>
</evidence>
<dbReference type="EMBL" id="JADYXP020000017">
    <property type="protein sequence ID" value="KAL0107185.1"/>
    <property type="molecule type" value="Genomic_DNA"/>
</dbReference>
<keyword evidence="4 5" id="KW-0472">Membrane</keyword>
<name>A0AAW2EWI8_9HYME</name>
<dbReference type="GO" id="GO:0012505">
    <property type="term" value="C:endomembrane system"/>
    <property type="evidence" value="ECO:0007669"/>
    <property type="project" value="UniProtKB-ARBA"/>
</dbReference>
<dbReference type="Proteomes" id="UP001430953">
    <property type="component" value="Unassembled WGS sequence"/>
</dbReference>
<organism evidence="6 7">
    <name type="scientific">Cardiocondyla obscurior</name>
    <dbReference type="NCBI Taxonomy" id="286306"/>
    <lineage>
        <taxon>Eukaryota</taxon>
        <taxon>Metazoa</taxon>
        <taxon>Ecdysozoa</taxon>
        <taxon>Arthropoda</taxon>
        <taxon>Hexapoda</taxon>
        <taxon>Insecta</taxon>
        <taxon>Pterygota</taxon>
        <taxon>Neoptera</taxon>
        <taxon>Endopterygota</taxon>
        <taxon>Hymenoptera</taxon>
        <taxon>Apocrita</taxon>
        <taxon>Aculeata</taxon>
        <taxon>Formicoidea</taxon>
        <taxon>Formicidae</taxon>
        <taxon>Myrmicinae</taxon>
        <taxon>Cardiocondyla</taxon>
    </lineage>
</organism>
<dbReference type="AlphaFoldDB" id="A0AAW2EWI8"/>
<sequence>MSLTRLAEEKARSSMVISLINSNRDNTDDCAIKNLIEQLIDCQEGTYFSMGLFNQIKKMFASRRIIETLSVLVLFALTLFAALHFPDPGVVFLFVMLQSFVITCYFLLQIQYAYDTVKVTVEVS</sequence>
<feature type="transmembrane region" description="Helical" evidence="5">
    <location>
        <begin position="89"/>
        <end position="108"/>
    </location>
</feature>
<dbReference type="GO" id="GO:0005737">
    <property type="term" value="C:cytoplasm"/>
    <property type="evidence" value="ECO:0007669"/>
    <property type="project" value="UniProtKB-ARBA"/>
</dbReference>
<gene>
    <name evidence="6" type="ORF">PUN28_015598</name>
</gene>
<evidence type="ECO:0000256" key="1">
    <source>
        <dbReference type="ARBA" id="ARBA00004141"/>
    </source>
</evidence>
<proteinExistence type="predicted"/>
<keyword evidence="2 5" id="KW-0812">Transmembrane</keyword>
<dbReference type="GO" id="GO:0016020">
    <property type="term" value="C:membrane"/>
    <property type="evidence" value="ECO:0007669"/>
    <property type="project" value="UniProtKB-SubCell"/>
</dbReference>
<reference evidence="6 7" key="1">
    <citation type="submission" date="2023-03" db="EMBL/GenBank/DDBJ databases">
        <title>High recombination rates correlate with genetic variation in Cardiocondyla obscurior ants.</title>
        <authorList>
            <person name="Errbii M."/>
        </authorList>
    </citation>
    <scope>NUCLEOTIDE SEQUENCE [LARGE SCALE GENOMIC DNA]</scope>
    <source>
        <strain evidence="6">Alpha-2009</strain>
        <tissue evidence="6">Whole body</tissue>
    </source>
</reference>
<dbReference type="Pfam" id="PF04178">
    <property type="entry name" value="Got1"/>
    <property type="match status" value="1"/>
</dbReference>